<keyword evidence="1" id="KW-1133">Transmembrane helix</keyword>
<dbReference type="EMBL" id="BGPR01001101">
    <property type="protein sequence ID" value="GBM45455.1"/>
    <property type="molecule type" value="Genomic_DNA"/>
</dbReference>
<organism evidence="2 3">
    <name type="scientific">Araneus ventricosus</name>
    <name type="common">Orbweaver spider</name>
    <name type="synonym">Epeira ventricosa</name>
    <dbReference type="NCBI Taxonomy" id="182803"/>
    <lineage>
        <taxon>Eukaryota</taxon>
        <taxon>Metazoa</taxon>
        <taxon>Ecdysozoa</taxon>
        <taxon>Arthropoda</taxon>
        <taxon>Chelicerata</taxon>
        <taxon>Arachnida</taxon>
        <taxon>Araneae</taxon>
        <taxon>Araneomorphae</taxon>
        <taxon>Entelegynae</taxon>
        <taxon>Araneoidea</taxon>
        <taxon>Araneidae</taxon>
        <taxon>Araneus</taxon>
    </lineage>
</organism>
<keyword evidence="3" id="KW-1185">Reference proteome</keyword>
<gene>
    <name evidence="2" type="ORF">AVEN_167919_1</name>
</gene>
<evidence type="ECO:0000313" key="2">
    <source>
        <dbReference type="EMBL" id="GBM45455.1"/>
    </source>
</evidence>
<keyword evidence="1" id="KW-0812">Transmembrane</keyword>
<accession>A0A4Y2FYG0</accession>
<proteinExistence type="predicted"/>
<dbReference type="AlphaFoldDB" id="A0A4Y2FYG0"/>
<reference evidence="2 3" key="1">
    <citation type="journal article" date="2019" name="Sci. Rep.">
        <title>Orb-weaving spider Araneus ventricosus genome elucidates the spidroin gene catalogue.</title>
        <authorList>
            <person name="Kono N."/>
            <person name="Nakamura H."/>
            <person name="Ohtoshi R."/>
            <person name="Moran D.A.P."/>
            <person name="Shinohara A."/>
            <person name="Yoshida Y."/>
            <person name="Fujiwara M."/>
            <person name="Mori M."/>
            <person name="Tomita M."/>
            <person name="Arakawa K."/>
        </authorList>
    </citation>
    <scope>NUCLEOTIDE SEQUENCE [LARGE SCALE GENOMIC DNA]</scope>
</reference>
<dbReference type="Proteomes" id="UP000499080">
    <property type="component" value="Unassembled WGS sequence"/>
</dbReference>
<evidence type="ECO:0000256" key="1">
    <source>
        <dbReference type="SAM" id="Phobius"/>
    </source>
</evidence>
<evidence type="ECO:0000313" key="3">
    <source>
        <dbReference type="Proteomes" id="UP000499080"/>
    </source>
</evidence>
<protein>
    <submittedName>
        <fullName evidence="2">Uncharacterized protein</fullName>
    </submittedName>
</protein>
<sequence length="155" mass="17467">MEVFLVTAFGELGHFLGLHLEHLGISLVCIWSQSCNLNIFFCGKQNEFIVLPGHDGREFVAPLNTSGDFEYSLHRNFPPAPITKRPRLFFHVFVIVVVVAAEMMFEMVEKMKIARHKVGAVEVQTSQQDSSSSGHRGLALSWIVGSWIFVNLIQH</sequence>
<comment type="caution">
    <text evidence="2">The sequence shown here is derived from an EMBL/GenBank/DDBJ whole genome shotgun (WGS) entry which is preliminary data.</text>
</comment>
<name>A0A4Y2FYG0_ARAVE</name>
<feature type="transmembrane region" description="Helical" evidence="1">
    <location>
        <begin position="88"/>
        <end position="105"/>
    </location>
</feature>
<keyword evidence="1" id="KW-0472">Membrane</keyword>